<evidence type="ECO:0000313" key="3">
    <source>
        <dbReference type="Proteomes" id="UP000601789"/>
    </source>
</evidence>
<organism evidence="2 3">
    <name type="scientific">Aquamicrobium zhengzhouense</name>
    <dbReference type="NCBI Taxonomy" id="2781738"/>
    <lineage>
        <taxon>Bacteria</taxon>
        <taxon>Pseudomonadati</taxon>
        <taxon>Pseudomonadota</taxon>
        <taxon>Alphaproteobacteria</taxon>
        <taxon>Hyphomicrobiales</taxon>
        <taxon>Phyllobacteriaceae</taxon>
        <taxon>Aquamicrobium</taxon>
    </lineage>
</organism>
<protein>
    <submittedName>
        <fullName evidence="2">Uncharacterized protein</fullName>
    </submittedName>
</protein>
<proteinExistence type="predicted"/>
<feature type="region of interest" description="Disordered" evidence="1">
    <location>
        <begin position="33"/>
        <end position="53"/>
    </location>
</feature>
<dbReference type="EMBL" id="JADGMQ010000003">
    <property type="protein sequence ID" value="MBI1620316.1"/>
    <property type="molecule type" value="Genomic_DNA"/>
</dbReference>
<accession>A0ABS0SAN0</accession>
<evidence type="ECO:0000313" key="2">
    <source>
        <dbReference type="EMBL" id="MBI1620316.1"/>
    </source>
</evidence>
<gene>
    <name evidence="2" type="ORF">IOD40_06510</name>
</gene>
<keyword evidence="3" id="KW-1185">Reference proteome</keyword>
<comment type="caution">
    <text evidence="2">The sequence shown here is derived from an EMBL/GenBank/DDBJ whole genome shotgun (WGS) entry which is preliminary data.</text>
</comment>
<dbReference type="RefSeq" id="WP_198475556.1">
    <property type="nucleotide sequence ID" value="NZ_JADGMQ010000003.1"/>
</dbReference>
<sequence>MTRLFRSLTRLLSRREVVVTHYKVRKTDLEEQRRKTTARLARELGKPNPLGGA</sequence>
<reference evidence="2 3" key="1">
    <citation type="submission" date="2020-10" db="EMBL/GenBank/DDBJ databases">
        <title>Aquamicrobium zhengzhouensis sp. nov., a exopolysaccharide producing bacterium isolated from farmland soil.</title>
        <authorList>
            <person name="Wang X."/>
        </authorList>
    </citation>
    <scope>NUCLEOTIDE SEQUENCE [LARGE SCALE GENOMIC DNA]</scope>
    <source>
        <strain evidence="3">cd-1</strain>
    </source>
</reference>
<name>A0ABS0SAN0_9HYPH</name>
<evidence type="ECO:0000256" key="1">
    <source>
        <dbReference type="SAM" id="MobiDB-lite"/>
    </source>
</evidence>
<feature type="compositionally biased region" description="Basic and acidic residues" evidence="1">
    <location>
        <begin position="33"/>
        <end position="45"/>
    </location>
</feature>
<dbReference type="Proteomes" id="UP000601789">
    <property type="component" value="Unassembled WGS sequence"/>
</dbReference>